<evidence type="ECO:0000256" key="2">
    <source>
        <dbReference type="ARBA" id="ARBA00019580"/>
    </source>
</evidence>
<evidence type="ECO:0000256" key="3">
    <source>
        <dbReference type="SAM" id="Coils"/>
    </source>
</evidence>
<keyword evidence="4" id="KW-1185">Reference proteome</keyword>
<dbReference type="AlphaFoldDB" id="A0A6P6Y084"/>
<proteinExistence type="inferred from homology"/>
<evidence type="ECO:0000313" key="5">
    <source>
        <dbReference type="RefSeq" id="XP_027197699.1"/>
    </source>
</evidence>
<dbReference type="OrthoDB" id="18964at2759"/>
<name>A0A6P6Y084_DERPT</name>
<dbReference type="OMA" id="IHNYCEN"/>
<reference evidence="5" key="1">
    <citation type="submission" date="2025-08" db="UniProtKB">
        <authorList>
            <consortium name="RefSeq"/>
        </authorList>
    </citation>
    <scope>IDENTIFICATION</scope>
    <source>
        <strain evidence="5">Airmid</strain>
    </source>
</reference>
<accession>A0A6P6Y084</accession>
<dbReference type="GO" id="GO:0031083">
    <property type="term" value="C:BLOC-1 complex"/>
    <property type="evidence" value="ECO:0007669"/>
    <property type="project" value="InterPro"/>
</dbReference>
<dbReference type="Pfam" id="PF14942">
    <property type="entry name" value="Muted"/>
    <property type="match status" value="1"/>
</dbReference>
<evidence type="ECO:0000256" key="1">
    <source>
        <dbReference type="ARBA" id="ARBA00010754"/>
    </source>
</evidence>
<dbReference type="GO" id="GO:0030133">
    <property type="term" value="C:transport vesicle"/>
    <property type="evidence" value="ECO:0007669"/>
    <property type="project" value="InterPro"/>
</dbReference>
<evidence type="ECO:0000313" key="4">
    <source>
        <dbReference type="Proteomes" id="UP000515146"/>
    </source>
</evidence>
<dbReference type="Proteomes" id="UP000515146">
    <property type="component" value="Unplaced"/>
</dbReference>
<dbReference type="InParanoid" id="A0A6P6Y084"/>
<sequence length="149" mass="17733">MDLSGLTGDVFRSTDEIVKRIFNHRPFLEAELQTMVRNFDFDERDELQEIHRKIVHIKDQSFDEIENRCQPLEKANLHVDKLEKLIDQILDSESANESERKNRLSQYTAQKSEDLIKFMEQINSQIDNIDNSYMNAKKEIDIKYKNIKK</sequence>
<dbReference type="InterPro" id="IPR017243">
    <property type="entry name" value="Bloc1s5"/>
</dbReference>
<dbReference type="RefSeq" id="XP_027197699.1">
    <property type="nucleotide sequence ID" value="XM_027341898.1"/>
</dbReference>
<dbReference type="KEGG" id="dpte:113792031"/>
<organism evidence="4 5">
    <name type="scientific">Dermatophagoides pteronyssinus</name>
    <name type="common">European house dust mite</name>
    <dbReference type="NCBI Taxonomy" id="6956"/>
    <lineage>
        <taxon>Eukaryota</taxon>
        <taxon>Metazoa</taxon>
        <taxon>Ecdysozoa</taxon>
        <taxon>Arthropoda</taxon>
        <taxon>Chelicerata</taxon>
        <taxon>Arachnida</taxon>
        <taxon>Acari</taxon>
        <taxon>Acariformes</taxon>
        <taxon>Sarcoptiformes</taxon>
        <taxon>Astigmata</taxon>
        <taxon>Psoroptidia</taxon>
        <taxon>Analgoidea</taxon>
        <taxon>Pyroglyphidae</taxon>
        <taxon>Dermatophagoidinae</taxon>
        <taxon>Dermatophagoides</taxon>
    </lineage>
</organism>
<keyword evidence="3" id="KW-0175">Coiled coil</keyword>
<gene>
    <name evidence="5" type="primary">LOC113792031</name>
</gene>
<dbReference type="PANTHER" id="PTHR31784:SF2">
    <property type="entry name" value="BIOGENESIS OF LYSOSOME-RELATED ORGANELLES COMPLEX 1 SUBUNIT 5"/>
    <property type="match status" value="1"/>
</dbReference>
<comment type="similarity">
    <text evidence="1">Belongs to the BLOC1S5 family.</text>
</comment>
<protein>
    <recommendedName>
        <fullName evidence="2">Biogenesis of lysosome-related organelles complex 1 subunit 5</fullName>
    </recommendedName>
</protein>
<dbReference type="PANTHER" id="PTHR31784">
    <property type="entry name" value="BIOGENESIS OF LYSOSOME-RELATED ORGANELLES COMPLEX 1 SUBUNIT 5"/>
    <property type="match status" value="1"/>
</dbReference>
<feature type="coiled-coil region" evidence="3">
    <location>
        <begin position="72"/>
        <end position="139"/>
    </location>
</feature>